<gene>
    <name evidence="1" type="ORF">GM655_03655</name>
</gene>
<organism evidence="1 2">
    <name type="scientific">Pseudoduganella danionis</name>
    <dbReference type="NCBI Taxonomy" id="1890295"/>
    <lineage>
        <taxon>Bacteria</taxon>
        <taxon>Pseudomonadati</taxon>
        <taxon>Pseudomonadota</taxon>
        <taxon>Betaproteobacteria</taxon>
        <taxon>Burkholderiales</taxon>
        <taxon>Oxalobacteraceae</taxon>
        <taxon>Telluria group</taxon>
        <taxon>Pseudoduganella</taxon>
    </lineage>
</organism>
<sequence>MPKLTKLPALSAQAAAGHRAALLIVACRYALQNDGVPIAASQQWHTQRQVDFLAWLDQGGFMQTARTKENSGIAPLSSTPAGAV</sequence>
<dbReference type="EMBL" id="WNKW01000001">
    <property type="protein sequence ID" value="MTW31918.1"/>
    <property type="molecule type" value="Genomic_DNA"/>
</dbReference>
<comment type="caution">
    <text evidence="1">The sequence shown here is derived from an EMBL/GenBank/DDBJ whole genome shotgun (WGS) entry which is preliminary data.</text>
</comment>
<dbReference type="RefSeq" id="WP_155433240.1">
    <property type="nucleotide sequence ID" value="NZ_JBHLXK010000001.1"/>
</dbReference>
<proteinExistence type="predicted"/>
<dbReference type="Proteomes" id="UP000735592">
    <property type="component" value="Unassembled WGS sequence"/>
</dbReference>
<evidence type="ECO:0000313" key="2">
    <source>
        <dbReference type="Proteomes" id="UP000735592"/>
    </source>
</evidence>
<keyword evidence="2" id="KW-1185">Reference proteome</keyword>
<name>A0ABW9SL13_9BURK</name>
<protein>
    <submittedName>
        <fullName evidence="1">Uncharacterized protein</fullName>
    </submittedName>
</protein>
<evidence type="ECO:0000313" key="1">
    <source>
        <dbReference type="EMBL" id="MTW31918.1"/>
    </source>
</evidence>
<reference evidence="1 2" key="1">
    <citation type="submission" date="2019-11" db="EMBL/GenBank/DDBJ databases">
        <title>Type strains purchased from KCTC, JCM and DSMZ.</title>
        <authorList>
            <person name="Lu H."/>
        </authorList>
    </citation>
    <scope>NUCLEOTIDE SEQUENCE [LARGE SCALE GENOMIC DNA]</scope>
    <source>
        <strain evidence="1 2">DSM 103461</strain>
    </source>
</reference>
<accession>A0ABW9SL13</accession>